<evidence type="ECO:0000313" key="2">
    <source>
        <dbReference type="EMBL" id="ORY52659.1"/>
    </source>
</evidence>
<organism evidence="2 3">
    <name type="scientific">Rhizoclosmatium globosum</name>
    <dbReference type="NCBI Taxonomy" id="329046"/>
    <lineage>
        <taxon>Eukaryota</taxon>
        <taxon>Fungi</taxon>
        <taxon>Fungi incertae sedis</taxon>
        <taxon>Chytridiomycota</taxon>
        <taxon>Chytridiomycota incertae sedis</taxon>
        <taxon>Chytridiomycetes</taxon>
        <taxon>Chytridiales</taxon>
        <taxon>Chytriomycetaceae</taxon>
        <taxon>Rhizoclosmatium</taxon>
    </lineage>
</organism>
<feature type="compositionally biased region" description="Basic residues" evidence="1">
    <location>
        <begin position="95"/>
        <end position="109"/>
    </location>
</feature>
<gene>
    <name evidence="2" type="ORF">BCR33DRAFT_324975</name>
</gene>
<feature type="compositionally biased region" description="Pro residues" evidence="1">
    <location>
        <begin position="150"/>
        <end position="162"/>
    </location>
</feature>
<feature type="region of interest" description="Disordered" evidence="1">
    <location>
        <begin position="87"/>
        <end position="109"/>
    </location>
</feature>
<dbReference type="EMBL" id="MCGO01000003">
    <property type="protein sequence ID" value="ORY52659.1"/>
    <property type="molecule type" value="Genomic_DNA"/>
</dbReference>
<proteinExistence type="predicted"/>
<evidence type="ECO:0000313" key="3">
    <source>
        <dbReference type="Proteomes" id="UP000193642"/>
    </source>
</evidence>
<feature type="region of interest" description="Disordered" evidence="1">
    <location>
        <begin position="148"/>
        <end position="172"/>
    </location>
</feature>
<evidence type="ECO:0000256" key="1">
    <source>
        <dbReference type="SAM" id="MobiDB-lite"/>
    </source>
</evidence>
<protein>
    <submittedName>
        <fullName evidence="2">Uncharacterized protein</fullName>
    </submittedName>
</protein>
<sequence length="232" mass="26651">MKPKRLTPNSAETEGKAWRWNLSMRMQHPIYPLRLDLHLQYLPQSQQQLQQPPPNLSPLTPSPSRLPQSVHLQLFLFLKISHTYTNQSDTTTTRHPNRRPLRRTQRKRARLRNKIATPASPLMTIRPLKKVGSMANLSLAEPIGLNRPASPNPIYTPTPSRPGSPSHTVAQQRPLTTSDIFRPQSPLAVQPPVTVKPLQFDLGCSSLVLRLTQWGQRRLRRRKRLRHRGLRC</sequence>
<comment type="caution">
    <text evidence="2">The sequence shown here is derived from an EMBL/GenBank/DDBJ whole genome shotgun (WGS) entry which is preliminary data.</text>
</comment>
<feature type="region of interest" description="Disordered" evidence="1">
    <location>
        <begin position="45"/>
        <end position="65"/>
    </location>
</feature>
<dbReference type="AlphaFoldDB" id="A0A1Y2D037"/>
<accession>A0A1Y2D037</accession>
<feature type="compositionally biased region" description="Polar residues" evidence="1">
    <location>
        <begin position="163"/>
        <end position="172"/>
    </location>
</feature>
<reference evidence="2 3" key="1">
    <citation type="submission" date="2016-07" db="EMBL/GenBank/DDBJ databases">
        <title>Pervasive Adenine N6-methylation of Active Genes in Fungi.</title>
        <authorList>
            <consortium name="DOE Joint Genome Institute"/>
            <person name="Mondo S.J."/>
            <person name="Dannebaum R.O."/>
            <person name="Kuo R.C."/>
            <person name="Labutti K."/>
            <person name="Haridas S."/>
            <person name="Kuo A."/>
            <person name="Salamov A."/>
            <person name="Ahrendt S.R."/>
            <person name="Lipzen A."/>
            <person name="Sullivan W."/>
            <person name="Andreopoulos W.B."/>
            <person name="Clum A."/>
            <person name="Lindquist E."/>
            <person name="Daum C."/>
            <person name="Ramamoorthy G.K."/>
            <person name="Gryganskyi A."/>
            <person name="Culley D."/>
            <person name="Magnuson J.K."/>
            <person name="James T.Y."/>
            <person name="O'Malley M.A."/>
            <person name="Stajich J.E."/>
            <person name="Spatafora J.W."/>
            <person name="Visel A."/>
            <person name="Grigoriev I.V."/>
        </authorList>
    </citation>
    <scope>NUCLEOTIDE SEQUENCE [LARGE SCALE GENOMIC DNA]</scope>
    <source>
        <strain evidence="2 3">JEL800</strain>
    </source>
</reference>
<dbReference type="Proteomes" id="UP000193642">
    <property type="component" value="Unassembled WGS sequence"/>
</dbReference>
<name>A0A1Y2D037_9FUNG</name>
<keyword evidence="3" id="KW-1185">Reference proteome</keyword>